<dbReference type="SUPFAM" id="SSF52540">
    <property type="entry name" value="P-loop containing nucleoside triphosphate hydrolases"/>
    <property type="match status" value="2"/>
</dbReference>
<dbReference type="EMBL" id="JAHWGI010000031">
    <property type="protein sequence ID" value="KAK3908151.1"/>
    <property type="molecule type" value="Genomic_DNA"/>
</dbReference>
<keyword evidence="2" id="KW-0378">Hydrolase</keyword>
<dbReference type="AlphaFoldDB" id="A0AAE1L627"/>
<evidence type="ECO:0000313" key="2">
    <source>
        <dbReference type="EMBL" id="KAK3908151.1"/>
    </source>
</evidence>
<keyword evidence="2" id="KW-0067">ATP-binding</keyword>
<protein>
    <submittedName>
        <fullName evidence="2">ATP-dependent DNA helicase</fullName>
    </submittedName>
</protein>
<dbReference type="InterPro" id="IPR027417">
    <property type="entry name" value="P-loop_NTPase"/>
</dbReference>
<gene>
    <name evidence="2" type="ORF">KUF71_018664</name>
</gene>
<reference evidence="2" key="2">
    <citation type="journal article" date="2023" name="BMC Genomics">
        <title>Pest status, molecular evolution, and epigenetic factors derived from the genome assembly of Frankliniella fusca, a thysanopteran phytovirus vector.</title>
        <authorList>
            <person name="Catto M.A."/>
            <person name="Labadie P.E."/>
            <person name="Jacobson A.L."/>
            <person name="Kennedy G.G."/>
            <person name="Srinivasan R."/>
            <person name="Hunt B.G."/>
        </authorList>
    </citation>
    <scope>NUCLEOTIDE SEQUENCE</scope>
    <source>
        <strain evidence="2">PL_HMW_Pooled</strain>
    </source>
</reference>
<proteinExistence type="predicted"/>
<comment type="caution">
    <text evidence="2">The sequence shown here is derived from an EMBL/GenBank/DDBJ whole genome shotgun (WGS) entry which is preliminary data.</text>
</comment>
<dbReference type="InterPro" id="IPR051055">
    <property type="entry name" value="PIF1_helicase"/>
</dbReference>
<dbReference type="Gene3D" id="3.40.50.300">
    <property type="entry name" value="P-loop containing nucleotide triphosphate hydrolases"/>
    <property type="match status" value="1"/>
</dbReference>
<dbReference type="PANTHER" id="PTHR47642">
    <property type="entry name" value="ATP-DEPENDENT DNA HELICASE"/>
    <property type="match status" value="1"/>
</dbReference>
<reference evidence="2" key="1">
    <citation type="submission" date="2021-07" db="EMBL/GenBank/DDBJ databases">
        <authorList>
            <person name="Catto M.A."/>
            <person name="Jacobson A."/>
            <person name="Kennedy G."/>
            <person name="Labadie P."/>
            <person name="Hunt B.G."/>
            <person name="Srinivasan R."/>
        </authorList>
    </citation>
    <scope>NUCLEOTIDE SEQUENCE</scope>
    <source>
        <strain evidence="2">PL_HMW_Pooled</strain>
        <tissue evidence="2">Head</tissue>
    </source>
</reference>
<dbReference type="Proteomes" id="UP001219518">
    <property type="component" value="Unassembled WGS sequence"/>
</dbReference>
<evidence type="ECO:0000256" key="1">
    <source>
        <dbReference type="SAM" id="MobiDB-lite"/>
    </source>
</evidence>
<accession>A0AAE1L627</accession>
<keyword evidence="2" id="KW-0347">Helicase</keyword>
<dbReference type="GO" id="GO:0004386">
    <property type="term" value="F:helicase activity"/>
    <property type="evidence" value="ECO:0007669"/>
    <property type="project" value="UniProtKB-KW"/>
</dbReference>
<keyword evidence="3" id="KW-1185">Reference proteome</keyword>
<evidence type="ECO:0000313" key="3">
    <source>
        <dbReference type="Proteomes" id="UP001219518"/>
    </source>
</evidence>
<feature type="compositionally biased region" description="Basic and acidic residues" evidence="1">
    <location>
        <begin position="125"/>
        <end position="134"/>
    </location>
</feature>
<name>A0AAE1L627_9NEOP</name>
<keyword evidence="2" id="KW-0547">Nucleotide-binding</keyword>
<organism evidence="2 3">
    <name type="scientific">Frankliniella fusca</name>
    <dbReference type="NCBI Taxonomy" id="407009"/>
    <lineage>
        <taxon>Eukaryota</taxon>
        <taxon>Metazoa</taxon>
        <taxon>Ecdysozoa</taxon>
        <taxon>Arthropoda</taxon>
        <taxon>Hexapoda</taxon>
        <taxon>Insecta</taxon>
        <taxon>Pterygota</taxon>
        <taxon>Neoptera</taxon>
        <taxon>Paraneoptera</taxon>
        <taxon>Thysanoptera</taxon>
        <taxon>Terebrantia</taxon>
        <taxon>Thripoidea</taxon>
        <taxon>Thripidae</taxon>
        <taxon>Frankliniella</taxon>
    </lineage>
</organism>
<feature type="compositionally biased region" description="Acidic residues" evidence="1">
    <location>
        <begin position="135"/>
        <end position="144"/>
    </location>
</feature>
<sequence length="548" mass="61982">MLPPQRAAAQASAIVVPDNVRKCKTKVEKYMTRPSTFENESLFNFCKKYDVDSSKFSKKTKENIVRVFPKLSLNFNDAVDEKYYKQKVILHVPWRNLNDLKSTDTSWKSLYISYNVEQLESDVVDSREMDNCHDSDDDDMDNETSNDTKPENLEEAMIVCRLGPNRLPLTVNLGLRESDLNFKWSEEALKFTSTNSLNQLENFIKIKKEEFRNNPPKSRTFDPIAYPLGTDQQAVLKQVKNQVQCILEDNESGDMIPQISIVQGKAGTGKSHLINYLRWYAEDMLNTQNCVLVLGPTGVSALNIGGDTAIYRVPDEPGLAEQGKALICNVRKVFFLKQCFRQKDPTFQGILDRISTGDTTREDYALLSTRFLDKDSVEFKNAVRFFATKKKVQDFNEDKLQKLKLIGSNELAPVVKIVARHNNNVASRGTTDQAQGLHQTIFLGKTCRVMLTSNLWTEMGLVNGAKGEVTNILYEDGQEPPVGVLKACVDIGDNESHIGSTYVALSRVKTLEGLLLKSFPYERLANLKSKMKERLAFESFLETLSTES</sequence>
<feature type="region of interest" description="Disordered" evidence="1">
    <location>
        <begin position="125"/>
        <end position="148"/>
    </location>
</feature>